<gene>
    <name evidence="1" type="ORF">IWT126_01931</name>
</gene>
<keyword evidence="2" id="KW-1185">Reference proteome</keyword>
<dbReference type="STRING" id="1302250.GCA_001313225_01407"/>
<dbReference type="OrthoDB" id="2302022at2"/>
<comment type="caution">
    <text evidence="1">The sequence shown here is derived from an EMBL/GenBank/DDBJ whole genome shotgun (WGS) entry which is preliminary data.</text>
</comment>
<organism evidence="1 2">
    <name type="scientific">Secundilactobacillus silagei JCM 19001</name>
    <dbReference type="NCBI Taxonomy" id="1302250"/>
    <lineage>
        <taxon>Bacteria</taxon>
        <taxon>Bacillati</taxon>
        <taxon>Bacillota</taxon>
        <taxon>Bacilli</taxon>
        <taxon>Lactobacillales</taxon>
        <taxon>Lactobacillaceae</taxon>
        <taxon>Secundilactobacillus</taxon>
    </lineage>
</organism>
<dbReference type="RefSeq" id="WP_054654684.1">
    <property type="nucleotide sequence ID" value="NZ_BBFL01000005.1"/>
</dbReference>
<dbReference type="AlphaFoldDB" id="A0A1Z5IJQ3"/>
<dbReference type="Proteomes" id="UP000198402">
    <property type="component" value="Unassembled WGS sequence"/>
</dbReference>
<dbReference type="EMBL" id="BCMG01000010">
    <property type="protein sequence ID" value="GAX01868.1"/>
    <property type="molecule type" value="Genomic_DNA"/>
</dbReference>
<sequence length="69" mass="8030">MSNRSEILTEYRQVNEQLDELKATEARQVEPCHHETITIEPKYGRQMQKLSAKCDYLNMILEAMAASED</sequence>
<reference evidence="1 2" key="1">
    <citation type="submission" date="2015-11" db="EMBL/GenBank/DDBJ databases">
        <title>Draft genome sequences of new species of the genus Lactobacillus isolated from orchardgrass silage.</title>
        <authorList>
            <person name="Tohno M."/>
            <person name="Tanizawa Y."/>
            <person name="Arita M."/>
        </authorList>
    </citation>
    <scope>NUCLEOTIDE SEQUENCE [LARGE SCALE GENOMIC DNA]</scope>
    <source>
        <strain evidence="1 2">IWT126</strain>
    </source>
</reference>
<accession>A0A1Z5IJQ3</accession>
<proteinExistence type="predicted"/>
<evidence type="ECO:0000313" key="1">
    <source>
        <dbReference type="EMBL" id="GAX01868.1"/>
    </source>
</evidence>
<name>A0A1Z5IJQ3_9LACO</name>
<protein>
    <submittedName>
        <fullName evidence="1">Uncharacterized protein</fullName>
    </submittedName>
</protein>
<evidence type="ECO:0000313" key="2">
    <source>
        <dbReference type="Proteomes" id="UP000198402"/>
    </source>
</evidence>